<dbReference type="Proteomes" id="UP000216207">
    <property type="component" value="Unassembled WGS sequence"/>
</dbReference>
<name>A0A268NW74_SHOCL</name>
<proteinExistence type="predicted"/>
<organism evidence="1 2">
    <name type="scientific">Shouchella clausii</name>
    <name type="common">Alkalihalobacillus clausii</name>
    <dbReference type="NCBI Taxonomy" id="79880"/>
    <lineage>
        <taxon>Bacteria</taxon>
        <taxon>Bacillati</taxon>
        <taxon>Bacillota</taxon>
        <taxon>Bacilli</taxon>
        <taxon>Bacillales</taxon>
        <taxon>Bacillaceae</taxon>
        <taxon>Shouchella</taxon>
    </lineage>
</organism>
<evidence type="ECO:0000313" key="2">
    <source>
        <dbReference type="Proteomes" id="UP000216207"/>
    </source>
</evidence>
<accession>A0A268NW74</accession>
<protein>
    <submittedName>
        <fullName evidence="1">Uncharacterized protein</fullName>
    </submittedName>
</protein>
<comment type="caution">
    <text evidence="1">The sequence shown here is derived from an EMBL/GenBank/DDBJ whole genome shotgun (WGS) entry which is preliminary data.</text>
</comment>
<evidence type="ECO:0000313" key="1">
    <source>
        <dbReference type="EMBL" id="PAE87641.1"/>
    </source>
</evidence>
<sequence>MKLINIDFTQTKMPFGKATVLKLGDRTRFKNIIVKRPHSKHYNISITKQFNLCFVGEQRPSDGWVIKLTGKEILAQEKYTQSFLKLVDHRHSDISKRDVICICNIFPVVFYESRSDGKFTAYHIKSKNSYTVSIVDNPRDQATNLISLTNDGTEIWNLRSYELRVFLHTFVPKNTNEQIFKILYPIRFCTTFGLTRKFDNLLIEPNKDGSITYWTTNESDLPIKNGKIVGVPHAKYTAYDQVFPSGPAKTDKMTIDIAQKIVNYYLTEQTFDSVKRLNLWDD</sequence>
<dbReference type="EMBL" id="NPCC01000032">
    <property type="protein sequence ID" value="PAE87641.1"/>
    <property type="molecule type" value="Genomic_DNA"/>
</dbReference>
<reference evidence="1 2" key="1">
    <citation type="submission" date="2017-07" db="EMBL/GenBank/DDBJ databases">
        <title>Isolation and whole genome analysis of endospore-forming bacteria from heroin.</title>
        <authorList>
            <person name="Kalinowski J."/>
            <person name="Ahrens B."/>
            <person name="Al-Dilaimi A."/>
            <person name="Winkler A."/>
            <person name="Wibberg D."/>
            <person name="Schleenbecker U."/>
            <person name="Ruckert C."/>
            <person name="Wolfel R."/>
            <person name="Grass G."/>
        </authorList>
    </citation>
    <scope>NUCLEOTIDE SEQUENCE [LARGE SCALE GENOMIC DNA]</scope>
    <source>
        <strain evidence="1 2">7539</strain>
    </source>
</reference>
<dbReference type="RefSeq" id="WP_062750903.1">
    <property type="nucleotide sequence ID" value="NZ_NPCC01000032.1"/>
</dbReference>
<dbReference type="AlphaFoldDB" id="A0A268NW74"/>
<gene>
    <name evidence="1" type="ORF">CHH72_17295</name>
</gene>